<dbReference type="Proteomes" id="UP000194003">
    <property type="component" value="Unassembled WGS sequence"/>
</dbReference>
<dbReference type="InterPro" id="IPR029044">
    <property type="entry name" value="Nucleotide-diphossugar_trans"/>
</dbReference>
<evidence type="ECO:0000259" key="1">
    <source>
        <dbReference type="Pfam" id="PF00535"/>
    </source>
</evidence>
<dbReference type="InterPro" id="IPR050256">
    <property type="entry name" value="Glycosyltransferase_2"/>
</dbReference>
<dbReference type="PANTHER" id="PTHR48090">
    <property type="entry name" value="UNDECAPRENYL-PHOSPHATE 4-DEOXY-4-FORMAMIDO-L-ARABINOSE TRANSFERASE-RELATED"/>
    <property type="match status" value="1"/>
</dbReference>
<dbReference type="Pfam" id="PF00535">
    <property type="entry name" value="Glycos_transf_2"/>
    <property type="match status" value="1"/>
</dbReference>
<protein>
    <submittedName>
        <fullName evidence="2">Putative histidinol-phosphate phosphatase family protein</fullName>
    </submittedName>
</protein>
<organism evidence="2 3">
    <name type="scientific">Magnetofaba australis IT-1</name>
    <dbReference type="NCBI Taxonomy" id="1434232"/>
    <lineage>
        <taxon>Bacteria</taxon>
        <taxon>Pseudomonadati</taxon>
        <taxon>Pseudomonadota</taxon>
        <taxon>Magnetococcia</taxon>
        <taxon>Magnetococcales</taxon>
        <taxon>Magnetococcaceae</taxon>
        <taxon>Magnetofaba</taxon>
    </lineage>
</organism>
<dbReference type="AlphaFoldDB" id="A0A1Y2K5E4"/>
<dbReference type="PANTHER" id="PTHR48090:SF7">
    <property type="entry name" value="RFBJ PROTEIN"/>
    <property type="match status" value="1"/>
</dbReference>
<reference evidence="2 3" key="1">
    <citation type="journal article" date="2016" name="BMC Genomics">
        <title>Combined genomic and structural analyses of a cultured magnetotactic bacterium reveals its niche adaptation to a dynamic environment.</title>
        <authorList>
            <person name="Araujo A.C."/>
            <person name="Morillo V."/>
            <person name="Cypriano J."/>
            <person name="Teixeira L.C."/>
            <person name="Leao P."/>
            <person name="Lyra S."/>
            <person name="Almeida L.G."/>
            <person name="Bazylinski D.A."/>
            <person name="Vasconcellos A.T."/>
            <person name="Abreu F."/>
            <person name="Lins U."/>
        </authorList>
    </citation>
    <scope>NUCLEOTIDE SEQUENCE [LARGE SCALE GENOMIC DNA]</scope>
    <source>
        <strain evidence="2 3">IT-1</strain>
    </source>
</reference>
<dbReference type="SUPFAM" id="SSF53448">
    <property type="entry name" value="Nucleotide-diphospho-sugar transferases"/>
    <property type="match status" value="1"/>
</dbReference>
<dbReference type="Gene3D" id="3.90.550.10">
    <property type="entry name" value="Spore Coat Polysaccharide Biosynthesis Protein SpsA, Chain A"/>
    <property type="match status" value="1"/>
</dbReference>
<dbReference type="OrthoDB" id="5291101at2"/>
<dbReference type="EMBL" id="LVJN01000018">
    <property type="protein sequence ID" value="OSM04901.1"/>
    <property type="molecule type" value="Genomic_DNA"/>
</dbReference>
<dbReference type="CDD" id="cd04179">
    <property type="entry name" value="DPM_DPG-synthase_like"/>
    <property type="match status" value="1"/>
</dbReference>
<keyword evidence="3" id="KW-1185">Reference proteome</keyword>
<dbReference type="STRING" id="1434232.MAIT1_03009"/>
<dbReference type="RefSeq" id="WP_085441549.1">
    <property type="nucleotide sequence ID" value="NZ_LVJN01000018.1"/>
</dbReference>
<name>A0A1Y2K5E4_9PROT</name>
<sequence length="241" mass="27801">MKVTLLALTLNEIDGVQAIMPQIKPEWVDQIIIVDGGSTDGTIEWCRQAGYEVFVQKRKGIRFAYLDLLEANIIKGDVIVTVSPDGNCPMDRLPDVLDMMKEGYDMVIGSRYKGDAKSDDDDLITGFGNWLFTGTINLLHGGKYTDAMVIYRAFRYSLIEELDLHKEESYLLPEKLFNTIISWEPLLSVRAAKCKKRIGEVGVGEPERIGGERKLQIWRWGGAYYFQFWRELWYWRCKDKR</sequence>
<evidence type="ECO:0000313" key="3">
    <source>
        <dbReference type="Proteomes" id="UP000194003"/>
    </source>
</evidence>
<dbReference type="InterPro" id="IPR001173">
    <property type="entry name" value="Glyco_trans_2-like"/>
</dbReference>
<comment type="caution">
    <text evidence="2">The sequence shown here is derived from an EMBL/GenBank/DDBJ whole genome shotgun (WGS) entry which is preliminary data.</text>
</comment>
<accession>A0A1Y2K5E4</accession>
<gene>
    <name evidence="2" type="ORF">MAIT1_03009</name>
</gene>
<feature type="domain" description="Glycosyltransferase 2-like" evidence="1">
    <location>
        <begin position="29"/>
        <end position="162"/>
    </location>
</feature>
<evidence type="ECO:0000313" key="2">
    <source>
        <dbReference type="EMBL" id="OSM04901.1"/>
    </source>
</evidence>
<proteinExistence type="predicted"/>